<dbReference type="InterPro" id="IPR000577">
    <property type="entry name" value="Carb_kinase_FGGY"/>
</dbReference>
<dbReference type="AlphaFoldDB" id="A0A8J7WDE5"/>
<evidence type="ECO:0000256" key="3">
    <source>
        <dbReference type="ARBA" id="ARBA00022741"/>
    </source>
</evidence>
<comment type="similarity">
    <text evidence="1 7">Belongs to the FGGY kinase family.</text>
</comment>
<reference evidence="10" key="1">
    <citation type="submission" date="2021-04" db="EMBL/GenBank/DDBJ databases">
        <authorList>
            <person name="Yoon J."/>
        </authorList>
    </citation>
    <scope>NUCLEOTIDE SEQUENCE</scope>
    <source>
        <strain evidence="10">KMU-90</strain>
    </source>
</reference>
<dbReference type="GO" id="GO:0005829">
    <property type="term" value="C:cytosol"/>
    <property type="evidence" value="ECO:0007669"/>
    <property type="project" value="TreeGrafter"/>
</dbReference>
<dbReference type="Proteomes" id="UP000681356">
    <property type="component" value="Unassembled WGS sequence"/>
</dbReference>
<evidence type="ECO:0000256" key="7">
    <source>
        <dbReference type="RuleBase" id="RU003733"/>
    </source>
</evidence>
<keyword evidence="5" id="KW-0067">ATP-binding</keyword>
<dbReference type="RefSeq" id="WP_212535238.1">
    <property type="nucleotide sequence ID" value="NZ_JAGTUU010000001.1"/>
</dbReference>
<evidence type="ECO:0000256" key="5">
    <source>
        <dbReference type="ARBA" id="ARBA00022840"/>
    </source>
</evidence>
<dbReference type="InterPro" id="IPR043129">
    <property type="entry name" value="ATPase_NBD"/>
</dbReference>
<accession>A0A8J7WDE5</accession>
<keyword evidence="4 7" id="KW-0418">Kinase</keyword>
<dbReference type="Pfam" id="PF02782">
    <property type="entry name" value="FGGY_C"/>
    <property type="match status" value="1"/>
</dbReference>
<dbReference type="SUPFAM" id="SSF53067">
    <property type="entry name" value="Actin-like ATPase domain"/>
    <property type="match status" value="2"/>
</dbReference>
<dbReference type="EMBL" id="JAGTUU010000001">
    <property type="protein sequence ID" value="MBS0123296.1"/>
    <property type="molecule type" value="Genomic_DNA"/>
</dbReference>
<evidence type="ECO:0000259" key="9">
    <source>
        <dbReference type="Pfam" id="PF02782"/>
    </source>
</evidence>
<evidence type="ECO:0000256" key="2">
    <source>
        <dbReference type="ARBA" id="ARBA00022679"/>
    </source>
</evidence>
<organism evidence="10 11">
    <name type="scientific">Thetidibacter halocola</name>
    <dbReference type="NCBI Taxonomy" id="2827239"/>
    <lineage>
        <taxon>Bacteria</taxon>
        <taxon>Pseudomonadati</taxon>
        <taxon>Pseudomonadota</taxon>
        <taxon>Alphaproteobacteria</taxon>
        <taxon>Rhodobacterales</taxon>
        <taxon>Roseobacteraceae</taxon>
        <taxon>Thetidibacter</taxon>
    </lineage>
</organism>
<gene>
    <name evidence="10" type="ORF">KB874_04040</name>
</gene>
<dbReference type="PANTHER" id="PTHR10196">
    <property type="entry name" value="SUGAR KINASE"/>
    <property type="match status" value="1"/>
</dbReference>
<dbReference type="InterPro" id="IPR018484">
    <property type="entry name" value="FGGY_N"/>
</dbReference>
<comment type="caution">
    <text evidence="10">The sequence shown here is derived from an EMBL/GenBank/DDBJ whole genome shotgun (WGS) entry which is preliminary data.</text>
</comment>
<name>A0A8J7WDE5_9RHOB</name>
<keyword evidence="11" id="KW-1185">Reference proteome</keyword>
<dbReference type="GO" id="GO:0019563">
    <property type="term" value="P:glycerol catabolic process"/>
    <property type="evidence" value="ECO:0007669"/>
    <property type="project" value="TreeGrafter"/>
</dbReference>
<protein>
    <recommendedName>
        <fullName evidence="6">ATP:glycerol 3-phosphotransferase</fullName>
    </recommendedName>
</protein>
<dbReference type="GO" id="GO:0004370">
    <property type="term" value="F:glycerol kinase activity"/>
    <property type="evidence" value="ECO:0007669"/>
    <property type="project" value="TreeGrafter"/>
</dbReference>
<proteinExistence type="inferred from homology"/>
<keyword evidence="2 7" id="KW-0808">Transferase</keyword>
<feature type="domain" description="Carbohydrate kinase FGGY C-terminal" evidence="9">
    <location>
        <begin position="241"/>
        <end position="427"/>
    </location>
</feature>
<evidence type="ECO:0000256" key="6">
    <source>
        <dbReference type="ARBA" id="ARBA00043149"/>
    </source>
</evidence>
<dbReference type="Gene3D" id="3.30.420.40">
    <property type="match status" value="2"/>
</dbReference>
<feature type="domain" description="Carbohydrate kinase FGGY N-terminal" evidence="8">
    <location>
        <begin position="3"/>
        <end position="214"/>
    </location>
</feature>
<evidence type="ECO:0000259" key="8">
    <source>
        <dbReference type="Pfam" id="PF00370"/>
    </source>
</evidence>
<dbReference type="PROSITE" id="PS00445">
    <property type="entry name" value="FGGY_KINASES_2"/>
    <property type="match status" value="1"/>
</dbReference>
<dbReference type="PANTHER" id="PTHR10196:SF69">
    <property type="entry name" value="GLYCEROL KINASE"/>
    <property type="match status" value="1"/>
</dbReference>
<evidence type="ECO:0000313" key="10">
    <source>
        <dbReference type="EMBL" id="MBS0123296.1"/>
    </source>
</evidence>
<evidence type="ECO:0000256" key="1">
    <source>
        <dbReference type="ARBA" id="ARBA00009156"/>
    </source>
</evidence>
<evidence type="ECO:0000313" key="11">
    <source>
        <dbReference type="Proteomes" id="UP000681356"/>
    </source>
</evidence>
<dbReference type="Pfam" id="PF00370">
    <property type="entry name" value="FGGY_N"/>
    <property type="match status" value="1"/>
</dbReference>
<dbReference type="GO" id="GO:0005524">
    <property type="term" value="F:ATP binding"/>
    <property type="evidence" value="ECO:0007669"/>
    <property type="project" value="UniProtKB-KW"/>
</dbReference>
<evidence type="ECO:0000256" key="4">
    <source>
        <dbReference type="ARBA" id="ARBA00022777"/>
    </source>
</evidence>
<dbReference type="InterPro" id="IPR018485">
    <property type="entry name" value="FGGY_C"/>
</dbReference>
<sequence>MTFLAVDQGTTSTRAVLVGEDGSARVIFSRDHAQSYPAPGQVEHDATELLAHVRTAFEAGAAAGAVAVGLANQGETCLGWDAQTGVPVGPAIVWQDDRTAAALARLGPEASALVRDRAGLPLDPYFSASKLALIAAIPEADRLRDAGRLRLGTTDAYFRDRLAGRFETDPTTASRTSLMRLDRLDWDPELCALFGVPIECLPAIRPSTGDLGQVGGLRLSASVVDQQAALFGHGCRRAGDAKITFGTGAFALALTDRLPADTGGVLPTVAWAEHDEPPAYALDGGVYAASAAVNWARGLGLFRDYAEIGRFDGLPAIARGLAFVPALAGLAAPHWDRRARGAWMGMDLASGPRDLMRALLEGVAFRAAEVVAEMDRAQPLGTRISVDGGMSANGYFLQFLADALGREVAVAGTPELTAVGAAALAAHGIGERIVTPPPARVIAPRPLASEWAEAFAAARDAVQRYGAARQAQSTSTSTSSAAADRVT</sequence>
<keyword evidence="3" id="KW-0547">Nucleotide-binding</keyword>
<dbReference type="PIRSF" id="PIRSF000538">
    <property type="entry name" value="GlpK"/>
    <property type="match status" value="1"/>
</dbReference>
<dbReference type="InterPro" id="IPR018483">
    <property type="entry name" value="Carb_kinase_FGGY_CS"/>
</dbReference>